<dbReference type="PANTHER" id="PTHR10210:SF32">
    <property type="entry name" value="RIBOSE-PHOSPHATE PYROPHOSPHOKINASE 2"/>
    <property type="match status" value="1"/>
</dbReference>
<dbReference type="EC" id="2.7.6.1" evidence="1"/>
<dbReference type="SUPFAM" id="SSF53271">
    <property type="entry name" value="PRTase-like"/>
    <property type="match status" value="2"/>
</dbReference>
<dbReference type="InterPro" id="IPR029099">
    <property type="entry name" value="Pribosyltran_N"/>
</dbReference>
<dbReference type="Pfam" id="PF00156">
    <property type="entry name" value="Pribosyltran"/>
    <property type="match status" value="1"/>
</dbReference>
<dbReference type="GO" id="GO:0004749">
    <property type="term" value="F:ribose phosphate diphosphokinase activity"/>
    <property type="evidence" value="ECO:0007669"/>
    <property type="project" value="UniProtKB-EC"/>
</dbReference>
<keyword evidence="2 11" id="KW-0808">Transferase</keyword>
<evidence type="ECO:0000256" key="3">
    <source>
        <dbReference type="ARBA" id="ARBA00022727"/>
    </source>
</evidence>
<reference evidence="11 12" key="1">
    <citation type="journal article" date="2015" name="BMC Genomics">
        <title>Comparative genomics and metabolic profiling of the genus Lysobacter.</title>
        <authorList>
            <person name="de Bruijn I."/>
            <person name="Cheng X."/>
            <person name="de Jager V."/>
            <person name="Exposito R.G."/>
            <person name="Watrous J."/>
            <person name="Patel N."/>
            <person name="Postma J."/>
            <person name="Dorrestein P.C."/>
            <person name="Kobayashi D."/>
            <person name="Raaijmakers J.M."/>
        </authorList>
    </citation>
    <scope>NUCLEOTIDE SEQUENCE [LARGE SCALE GENOMIC DNA]</scope>
    <source>
        <strain evidence="11 12">76</strain>
    </source>
</reference>
<feature type="domain" description="Phosphoribosyltransferase" evidence="9">
    <location>
        <begin position="149"/>
        <end position="271"/>
    </location>
</feature>
<evidence type="ECO:0000256" key="4">
    <source>
        <dbReference type="ARBA" id="ARBA00022741"/>
    </source>
</evidence>
<evidence type="ECO:0000256" key="2">
    <source>
        <dbReference type="ARBA" id="ARBA00022679"/>
    </source>
</evidence>
<dbReference type="Gene3D" id="3.40.50.2020">
    <property type="match status" value="2"/>
</dbReference>
<dbReference type="STRING" id="84531.LA76x_2897"/>
<dbReference type="Proteomes" id="UP000060787">
    <property type="component" value="Chromosome"/>
</dbReference>
<dbReference type="GO" id="GO:0006015">
    <property type="term" value="P:5-phosphoribose 1-diphosphate biosynthetic process"/>
    <property type="evidence" value="ECO:0007669"/>
    <property type="project" value="TreeGrafter"/>
</dbReference>
<evidence type="ECO:0000313" key="11">
    <source>
        <dbReference type="EMBL" id="ALN81027.1"/>
    </source>
</evidence>
<evidence type="ECO:0000259" key="9">
    <source>
        <dbReference type="Pfam" id="PF00156"/>
    </source>
</evidence>
<dbReference type="InterPro" id="IPR000836">
    <property type="entry name" value="PRTase_dom"/>
</dbReference>
<sequence>MTPVALSFPGDGALAGSVSRELRARVGLLEWRHFPDGESLIRVDDDIEGADIVIFASLTDPDRKALPVRFVAQTAKELGARSVGLVAPYLAYMRQDARFRPGEAIAASAFARFLDQCLDWLVTVDPHLHRIARLDELYRIPVSCVASAPELANWIRREVANPILIGPDEESAQWVAEIAREAQIPCEVLHKRRRGDREVELSAPDPERLRGFTPVLVDDIVSTGRTLAAAAEHLRRLELPSPVCVVIHPLFSGNAHELLKRAGVERIVSTDSIRHSSNAIGLAKPIARAVAGHLARIQTGAGP</sequence>
<organism evidence="11 12">
    <name type="scientific">Lysobacter antibioticus</name>
    <dbReference type="NCBI Taxonomy" id="84531"/>
    <lineage>
        <taxon>Bacteria</taxon>
        <taxon>Pseudomonadati</taxon>
        <taxon>Pseudomonadota</taxon>
        <taxon>Gammaproteobacteria</taxon>
        <taxon>Lysobacterales</taxon>
        <taxon>Lysobacteraceae</taxon>
        <taxon>Lysobacter</taxon>
    </lineage>
</organism>
<dbReference type="KEGG" id="lab:LA76x_2897"/>
<keyword evidence="6" id="KW-0067">ATP-binding</keyword>
<evidence type="ECO:0000256" key="6">
    <source>
        <dbReference type="ARBA" id="ARBA00022840"/>
    </source>
</evidence>
<dbReference type="InterPro" id="IPR005946">
    <property type="entry name" value="Rib-P_diPkinase"/>
</dbReference>
<evidence type="ECO:0000256" key="8">
    <source>
        <dbReference type="RuleBase" id="RU004324"/>
    </source>
</evidence>
<dbReference type="CDD" id="cd06223">
    <property type="entry name" value="PRTases_typeI"/>
    <property type="match status" value="1"/>
</dbReference>
<dbReference type="GO" id="GO:0002189">
    <property type="term" value="C:ribose phosphate diphosphokinase complex"/>
    <property type="evidence" value="ECO:0007669"/>
    <property type="project" value="TreeGrafter"/>
</dbReference>
<gene>
    <name evidence="11" type="primary">prs</name>
    <name evidence="11" type="ORF">LA76x_2897</name>
</gene>
<protein>
    <recommendedName>
        <fullName evidence="1">ribose-phosphate diphosphokinase</fullName>
        <ecNumber evidence="1">2.7.6.1</ecNumber>
    </recommendedName>
</protein>
<dbReference type="GO" id="GO:0005737">
    <property type="term" value="C:cytoplasm"/>
    <property type="evidence" value="ECO:0007669"/>
    <property type="project" value="TreeGrafter"/>
</dbReference>
<proteinExistence type="inferred from homology"/>
<evidence type="ECO:0000259" key="10">
    <source>
        <dbReference type="Pfam" id="PF13793"/>
    </source>
</evidence>
<comment type="similarity">
    <text evidence="8">Belongs to the ribose-phosphate pyrophosphokinase family.</text>
</comment>
<evidence type="ECO:0000313" key="12">
    <source>
        <dbReference type="Proteomes" id="UP000060787"/>
    </source>
</evidence>
<accession>A0A0S2FC03</accession>
<comment type="catalytic activity">
    <reaction evidence="7">
        <text>D-ribose 5-phosphate + ATP = 5-phospho-alpha-D-ribose 1-diphosphate + AMP + H(+)</text>
        <dbReference type="Rhea" id="RHEA:15609"/>
        <dbReference type="ChEBI" id="CHEBI:15378"/>
        <dbReference type="ChEBI" id="CHEBI:30616"/>
        <dbReference type="ChEBI" id="CHEBI:58017"/>
        <dbReference type="ChEBI" id="CHEBI:78346"/>
        <dbReference type="ChEBI" id="CHEBI:456215"/>
        <dbReference type="EC" id="2.7.6.1"/>
    </reaction>
</comment>
<dbReference type="PATRIC" id="fig|84531.8.peg.2909"/>
<dbReference type="GO" id="GO:0000287">
    <property type="term" value="F:magnesium ion binding"/>
    <property type="evidence" value="ECO:0007669"/>
    <property type="project" value="InterPro"/>
</dbReference>
<dbReference type="InterPro" id="IPR029057">
    <property type="entry name" value="PRTase-like"/>
</dbReference>
<dbReference type="PANTHER" id="PTHR10210">
    <property type="entry name" value="RIBOSE-PHOSPHATE DIPHOSPHOKINASE FAMILY MEMBER"/>
    <property type="match status" value="1"/>
</dbReference>
<dbReference type="GO" id="GO:0006164">
    <property type="term" value="P:purine nucleotide biosynthetic process"/>
    <property type="evidence" value="ECO:0007669"/>
    <property type="project" value="TreeGrafter"/>
</dbReference>
<dbReference type="SMART" id="SM01400">
    <property type="entry name" value="Pribosyltran_N"/>
    <property type="match status" value="1"/>
</dbReference>
<dbReference type="GO" id="GO:0005524">
    <property type="term" value="F:ATP binding"/>
    <property type="evidence" value="ECO:0007669"/>
    <property type="project" value="UniProtKB-KW"/>
</dbReference>
<dbReference type="Pfam" id="PF13793">
    <property type="entry name" value="Pribosyltran_N"/>
    <property type="match status" value="1"/>
</dbReference>
<dbReference type="EMBL" id="CP011129">
    <property type="protein sequence ID" value="ALN81027.1"/>
    <property type="molecule type" value="Genomic_DNA"/>
</dbReference>
<evidence type="ECO:0000256" key="7">
    <source>
        <dbReference type="ARBA" id="ARBA00049535"/>
    </source>
</evidence>
<feature type="domain" description="Ribose-phosphate pyrophosphokinase N-terminal" evidence="10">
    <location>
        <begin position="13"/>
        <end position="116"/>
    </location>
</feature>
<dbReference type="RefSeq" id="WP_057918186.1">
    <property type="nucleotide sequence ID" value="NZ_CP011129.1"/>
</dbReference>
<keyword evidence="5 11" id="KW-0418">Kinase</keyword>
<evidence type="ECO:0000256" key="5">
    <source>
        <dbReference type="ARBA" id="ARBA00022777"/>
    </source>
</evidence>
<dbReference type="NCBIfam" id="TIGR01251">
    <property type="entry name" value="ribP_PPkin"/>
    <property type="match status" value="1"/>
</dbReference>
<name>A0A0S2FC03_LYSAN</name>
<keyword evidence="12" id="KW-1185">Reference proteome</keyword>
<dbReference type="NCBIfam" id="NF005537">
    <property type="entry name" value="PRK07199.1"/>
    <property type="match status" value="1"/>
</dbReference>
<keyword evidence="3 8" id="KW-0545">Nucleotide biosynthesis</keyword>
<evidence type="ECO:0000256" key="1">
    <source>
        <dbReference type="ARBA" id="ARBA00013247"/>
    </source>
</evidence>
<keyword evidence="4" id="KW-0547">Nucleotide-binding</keyword>
<dbReference type="GO" id="GO:0016301">
    <property type="term" value="F:kinase activity"/>
    <property type="evidence" value="ECO:0007669"/>
    <property type="project" value="UniProtKB-KW"/>
</dbReference>
<dbReference type="AlphaFoldDB" id="A0A0S2FC03"/>